<feature type="transmembrane region" description="Helical" evidence="5">
    <location>
        <begin position="644"/>
        <end position="663"/>
    </location>
</feature>
<organism evidence="7 8">
    <name type="scientific">Neonectria ditissima</name>
    <dbReference type="NCBI Taxonomy" id="78410"/>
    <lineage>
        <taxon>Eukaryota</taxon>
        <taxon>Fungi</taxon>
        <taxon>Dikarya</taxon>
        <taxon>Ascomycota</taxon>
        <taxon>Pezizomycotina</taxon>
        <taxon>Sordariomycetes</taxon>
        <taxon>Hypocreomycetidae</taxon>
        <taxon>Hypocreales</taxon>
        <taxon>Nectriaceae</taxon>
        <taxon>Neonectria</taxon>
    </lineage>
</organism>
<accession>A0A0P7AZF0</accession>
<dbReference type="GO" id="GO:0022857">
    <property type="term" value="F:transmembrane transporter activity"/>
    <property type="evidence" value="ECO:0007669"/>
    <property type="project" value="InterPro"/>
</dbReference>
<dbReference type="PROSITE" id="PS50404">
    <property type="entry name" value="GST_NTER"/>
    <property type="match status" value="1"/>
</dbReference>
<dbReference type="Proteomes" id="UP000050424">
    <property type="component" value="Unassembled WGS sequence"/>
</dbReference>
<reference evidence="7 8" key="1">
    <citation type="submission" date="2015-09" db="EMBL/GenBank/DDBJ databases">
        <title>Draft genome of a European isolate of the apple canker pathogen Neonectria ditissima.</title>
        <authorList>
            <person name="Gomez-Cortecero A."/>
            <person name="Harrison R.J."/>
            <person name="Armitage A.D."/>
        </authorList>
    </citation>
    <scope>NUCLEOTIDE SEQUENCE [LARGE SCALE GENOMIC DNA]</scope>
    <source>
        <strain evidence="7 8">R09/05</strain>
    </source>
</reference>
<dbReference type="InterPro" id="IPR036259">
    <property type="entry name" value="MFS_trans_sf"/>
</dbReference>
<feature type="transmembrane region" description="Helical" evidence="5">
    <location>
        <begin position="496"/>
        <end position="519"/>
    </location>
</feature>
<evidence type="ECO:0000256" key="1">
    <source>
        <dbReference type="ARBA" id="ARBA00004141"/>
    </source>
</evidence>
<dbReference type="Gene3D" id="1.20.1250.20">
    <property type="entry name" value="MFS general substrate transporter like domains"/>
    <property type="match status" value="1"/>
</dbReference>
<dbReference type="PANTHER" id="PTHR11360">
    <property type="entry name" value="MONOCARBOXYLATE TRANSPORTER"/>
    <property type="match status" value="1"/>
</dbReference>
<feature type="transmembrane region" description="Helical" evidence="5">
    <location>
        <begin position="365"/>
        <end position="387"/>
    </location>
</feature>
<evidence type="ECO:0000313" key="8">
    <source>
        <dbReference type="Proteomes" id="UP000050424"/>
    </source>
</evidence>
<dbReference type="OrthoDB" id="2213137at2759"/>
<keyword evidence="8" id="KW-1185">Reference proteome</keyword>
<evidence type="ECO:0000256" key="3">
    <source>
        <dbReference type="ARBA" id="ARBA00023180"/>
    </source>
</evidence>
<gene>
    <name evidence="7" type="ORF">AK830_g12280</name>
</gene>
<dbReference type="InterPro" id="IPR011701">
    <property type="entry name" value="MFS"/>
</dbReference>
<dbReference type="PANTHER" id="PTHR11360:SF156">
    <property type="entry name" value="MONOCARBOXYLATE TRANSPORTER, PUTATIVE (AFU_ORTHOLOGUE AFUA_4G14260)-RELATED"/>
    <property type="match status" value="1"/>
</dbReference>
<feature type="compositionally biased region" description="Polar residues" evidence="4">
    <location>
        <begin position="744"/>
        <end position="762"/>
    </location>
</feature>
<dbReference type="InterPro" id="IPR004045">
    <property type="entry name" value="Glutathione_S-Trfase_N"/>
</dbReference>
<keyword evidence="5" id="KW-1133">Transmembrane helix</keyword>
<dbReference type="GO" id="GO:0016020">
    <property type="term" value="C:membrane"/>
    <property type="evidence" value="ECO:0007669"/>
    <property type="project" value="UniProtKB-SubCell"/>
</dbReference>
<keyword evidence="5" id="KW-0472">Membrane</keyword>
<keyword evidence="3" id="KW-0325">Glycoprotein</keyword>
<dbReference type="Gene3D" id="3.40.30.10">
    <property type="entry name" value="Glutaredoxin"/>
    <property type="match status" value="1"/>
</dbReference>
<feature type="region of interest" description="Disordered" evidence="4">
    <location>
        <begin position="317"/>
        <end position="356"/>
    </location>
</feature>
<dbReference type="AlphaFoldDB" id="A0A0P7AZF0"/>
<feature type="transmembrane region" description="Helical" evidence="5">
    <location>
        <begin position="669"/>
        <end position="688"/>
    </location>
</feature>
<dbReference type="InterPro" id="IPR036249">
    <property type="entry name" value="Thioredoxin-like_sf"/>
</dbReference>
<evidence type="ECO:0000259" key="6">
    <source>
        <dbReference type="PROSITE" id="PS50404"/>
    </source>
</evidence>
<dbReference type="Pfam" id="PF07690">
    <property type="entry name" value="MFS_1"/>
    <property type="match status" value="1"/>
</dbReference>
<feature type="region of interest" description="Disordered" evidence="4">
    <location>
        <begin position="744"/>
        <end position="765"/>
    </location>
</feature>
<feature type="transmembrane region" description="Helical" evidence="5">
    <location>
        <begin position="407"/>
        <end position="427"/>
    </location>
</feature>
<feature type="domain" description="GST N-terminal" evidence="6">
    <location>
        <begin position="7"/>
        <end position="99"/>
    </location>
</feature>
<evidence type="ECO:0000313" key="7">
    <source>
        <dbReference type="EMBL" id="KPM34294.1"/>
    </source>
</evidence>
<evidence type="ECO:0000256" key="4">
    <source>
        <dbReference type="SAM" id="MobiDB-lite"/>
    </source>
</evidence>
<sequence length="789" mass="87762">MVDMSNAEYTLYSWPFSLYSMMVRHTIQLGPTTRNATPPRKISLGFVKHHMDENLEEDYLLRVNPKGQVPAMTGNVVEQPLTESRLISLYLAEKHYPAMLPVEHADAIRNLLDRIHSVYGLSFSNKNPTAEMVQHNPSSAEDMLKRTDLSPKYREALEAQVRYHNQHDGVAFQPAVIAKAHADLHAIFAEITEHRRHSGASDVEAEWIFGSRIGPTVLDSHLLPLILRCIDSDNAELVPPELRNWARAMAKGAAWQKVMHGRPTHWNPSLGPTADMPEIMSLKPASLTDSRTSFKSKMDFSGSAAQRERAGIIMTPVRSPAMEESSRPESHTSAGAVRDAFDDEETAANAEQTDSRRMESSKTKLFVLIGSGILQLPIWGFAMSYGVFQEYYSDNMTFTGDGNITGIIGTTANGVMYLSMPFLFALFTRRWAHRRQIAALCGTVIACVSFFLSSYSTAVWHLVVTQGIASALGCALIYSPTTLSLGEWYTTSNRTVAYGIVLSCKNIVGTSCPFMLRALIDIYGFRTTLKVWTAIVGGTSIFAIFMIPTHPSKVSIQKNTRGHKIPWHFLRHQSIYFYSTAIIFQSSGYGIPQTYLSTYARDVALLSQTSGTLMLALFNASGIIASSFFGWLSDNKRITLSAQVVSTIPPVCCAVSTFLFWGLTSQGSIGLLIVFSMTFGFFSSGYSATWGGMLKQMESESAERNEAVDPGMLFMFIVSSKGYPGEYPKGAFYKSEHSCKNDESNFNARFQNPKKSPGNDNQDQPRYHELQYSVVYLEGYNNYPIPQVI</sequence>
<dbReference type="CDD" id="cd00570">
    <property type="entry name" value="GST_N_family"/>
    <property type="match status" value="1"/>
</dbReference>
<comment type="subcellular location">
    <subcellularLocation>
        <location evidence="1">Membrane</location>
        <topology evidence="1">Multi-pass membrane protein</topology>
    </subcellularLocation>
</comment>
<dbReference type="InterPro" id="IPR050327">
    <property type="entry name" value="Proton-linked_MCT"/>
</dbReference>
<feature type="transmembrane region" description="Helical" evidence="5">
    <location>
        <begin position="468"/>
        <end position="489"/>
    </location>
</feature>
<dbReference type="SUPFAM" id="SSF103473">
    <property type="entry name" value="MFS general substrate transporter"/>
    <property type="match status" value="1"/>
</dbReference>
<name>A0A0P7AZF0_9HYPO</name>
<feature type="transmembrane region" description="Helical" evidence="5">
    <location>
        <begin position="531"/>
        <end position="548"/>
    </location>
</feature>
<feature type="transmembrane region" description="Helical" evidence="5">
    <location>
        <begin position="569"/>
        <end position="591"/>
    </location>
</feature>
<dbReference type="EMBL" id="LKCW01000363">
    <property type="protein sequence ID" value="KPM34294.1"/>
    <property type="molecule type" value="Genomic_DNA"/>
</dbReference>
<comment type="similarity">
    <text evidence="2">Belongs to the major facilitator superfamily. Monocarboxylate porter (TC 2.A.1.13) family.</text>
</comment>
<protein>
    <recommendedName>
        <fullName evidence="6">GST N-terminal domain-containing protein</fullName>
    </recommendedName>
</protein>
<comment type="caution">
    <text evidence="7">The sequence shown here is derived from an EMBL/GenBank/DDBJ whole genome shotgun (WGS) entry which is preliminary data.</text>
</comment>
<feature type="transmembrane region" description="Helical" evidence="5">
    <location>
        <begin position="611"/>
        <end position="632"/>
    </location>
</feature>
<evidence type="ECO:0000256" key="5">
    <source>
        <dbReference type="SAM" id="Phobius"/>
    </source>
</evidence>
<dbReference type="SUPFAM" id="SSF52833">
    <property type="entry name" value="Thioredoxin-like"/>
    <property type="match status" value="1"/>
</dbReference>
<proteinExistence type="inferred from homology"/>
<feature type="transmembrane region" description="Helical" evidence="5">
    <location>
        <begin position="439"/>
        <end position="462"/>
    </location>
</feature>
<evidence type="ECO:0000256" key="2">
    <source>
        <dbReference type="ARBA" id="ARBA00006727"/>
    </source>
</evidence>
<keyword evidence="5" id="KW-0812">Transmembrane</keyword>
<dbReference type="Pfam" id="PF13417">
    <property type="entry name" value="GST_N_3"/>
    <property type="match status" value="1"/>
</dbReference>